<evidence type="ECO:0000313" key="4">
    <source>
        <dbReference type="EMBL" id="TDG34927.1"/>
    </source>
</evidence>
<evidence type="ECO:0000313" key="5">
    <source>
        <dbReference type="Proteomes" id="UP000295668"/>
    </source>
</evidence>
<keyword evidence="2" id="KW-0067">ATP-binding</keyword>
<sequence>MHIININNYFIKIYRIVSQFSDGIRTPIAQTVIKEGGTGSNAGKTFYTPPRGKEVLQTKMSNLIDFLNDDKKYPIDPLLKMAIGHYQFEAIHPFRDGNGRTGRILNINYLTQKGLIDYPILFLSKFIMDNKEDYYAGLSGITQRGSWKTWIMYILKAVEVTSNLTYDKINDIISAKEAILAAIQADTDIQRPDQLVNAIFTQPFTRVKHLVDSRTYAENTSRKYLELLTQLGVLEKREVSKGFYYLNLELYRILSM</sequence>
<dbReference type="Pfam" id="PF02661">
    <property type="entry name" value="Fic"/>
    <property type="match status" value="1"/>
</dbReference>
<dbReference type="OrthoDB" id="9814400at2"/>
<feature type="binding site" evidence="2">
    <location>
        <begin position="96"/>
        <end position="103"/>
    </location>
    <ligand>
        <name>ATP</name>
        <dbReference type="ChEBI" id="CHEBI:30616"/>
    </ligand>
</feature>
<dbReference type="InterPro" id="IPR036597">
    <property type="entry name" value="Fido-like_dom_sf"/>
</dbReference>
<accession>A0A4R5MHB3</accession>
<dbReference type="GO" id="GO:0005524">
    <property type="term" value="F:ATP binding"/>
    <property type="evidence" value="ECO:0007669"/>
    <property type="project" value="UniProtKB-KW"/>
</dbReference>
<keyword evidence="2" id="KW-0547">Nucleotide-binding</keyword>
<evidence type="ECO:0000256" key="2">
    <source>
        <dbReference type="PIRSR" id="PIRSR640198-2"/>
    </source>
</evidence>
<dbReference type="Proteomes" id="UP000295668">
    <property type="component" value="Unassembled WGS sequence"/>
</dbReference>
<dbReference type="Gene3D" id="1.10.3290.10">
    <property type="entry name" value="Fido-like domain"/>
    <property type="match status" value="1"/>
</dbReference>
<organism evidence="4 5">
    <name type="scientific">Pedobacter changchengzhani</name>
    <dbReference type="NCBI Taxonomy" id="2529274"/>
    <lineage>
        <taxon>Bacteria</taxon>
        <taxon>Pseudomonadati</taxon>
        <taxon>Bacteroidota</taxon>
        <taxon>Sphingobacteriia</taxon>
        <taxon>Sphingobacteriales</taxon>
        <taxon>Sphingobacteriaceae</taxon>
        <taxon>Pedobacter</taxon>
    </lineage>
</organism>
<dbReference type="PROSITE" id="PS51459">
    <property type="entry name" value="FIDO"/>
    <property type="match status" value="1"/>
</dbReference>
<dbReference type="PANTHER" id="PTHR13504:SF35">
    <property type="entry name" value="PROTEIN ADENYLYLTRANSFERASE SOFIC"/>
    <property type="match status" value="1"/>
</dbReference>
<evidence type="ECO:0000256" key="1">
    <source>
        <dbReference type="PIRSR" id="PIRSR640198-1"/>
    </source>
</evidence>
<proteinExistence type="predicted"/>
<dbReference type="PANTHER" id="PTHR13504">
    <property type="entry name" value="FIDO DOMAIN-CONTAINING PROTEIN DDB_G0283145"/>
    <property type="match status" value="1"/>
</dbReference>
<dbReference type="InterPro" id="IPR040198">
    <property type="entry name" value="Fido_containing"/>
</dbReference>
<dbReference type="Pfam" id="PF21248">
    <property type="entry name" value="SoFic-like_C"/>
    <property type="match status" value="1"/>
</dbReference>
<protein>
    <submittedName>
        <fullName evidence="4">Fic family protein</fullName>
    </submittedName>
</protein>
<dbReference type="InterPro" id="IPR003812">
    <property type="entry name" value="Fido"/>
</dbReference>
<comment type="caution">
    <text evidence="4">The sequence shown here is derived from an EMBL/GenBank/DDBJ whole genome shotgun (WGS) entry which is preliminary data.</text>
</comment>
<dbReference type="InterPro" id="IPR048770">
    <property type="entry name" value="SoFic-like_C"/>
</dbReference>
<feature type="active site" evidence="1">
    <location>
        <position position="92"/>
    </location>
</feature>
<gene>
    <name evidence="4" type="ORF">EZJ43_15895</name>
</gene>
<keyword evidence="5" id="KW-1185">Reference proteome</keyword>
<name>A0A4R5MHB3_9SPHI</name>
<dbReference type="EMBL" id="SJCY01000015">
    <property type="protein sequence ID" value="TDG34927.1"/>
    <property type="molecule type" value="Genomic_DNA"/>
</dbReference>
<reference evidence="4 5" key="1">
    <citation type="submission" date="2019-02" db="EMBL/GenBank/DDBJ databases">
        <title>Pedobacter sp. nov., a novel speices isolated from soil of pinguins habitat in Antarcitica.</title>
        <authorList>
            <person name="He R.-H."/>
        </authorList>
    </citation>
    <scope>NUCLEOTIDE SEQUENCE [LARGE SCALE GENOMIC DNA]</scope>
    <source>
        <strain evidence="4 5">E01020</strain>
    </source>
</reference>
<evidence type="ECO:0000259" key="3">
    <source>
        <dbReference type="PROSITE" id="PS51459"/>
    </source>
</evidence>
<dbReference type="SUPFAM" id="SSF140931">
    <property type="entry name" value="Fic-like"/>
    <property type="match status" value="1"/>
</dbReference>
<feature type="binding site" evidence="2">
    <location>
        <begin position="134"/>
        <end position="135"/>
    </location>
    <ligand>
        <name>ATP</name>
        <dbReference type="ChEBI" id="CHEBI:30616"/>
    </ligand>
</feature>
<dbReference type="AlphaFoldDB" id="A0A4R5MHB3"/>
<feature type="domain" description="Fido" evidence="3">
    <location>
        <begin position="1"/>
        <end position="156"/>
    </location>
</feature>